<dbReference type="EMBL" id="DSGB01000005">
    <property type="protein sequence ID" value="HER96127.1"/>
    <property type="molecule type" value="Genomic_DNA"/>
</dbReference>
<name>A0A7V2F6H4_RHOMR</name>
<comment type="caution">
    <text evidence="1">The sequence shown here is derived from an EMBL/GenBank/DDBJ whole genome shotgun (WGS) entry which is preliminary data.</text>
</comment>
<gene>
    <name evidence="1" type="ORF">ENO59_06375</name>
</gene>
<evidence type="ECO:0000313" key="1">
    <source>
        <dbReference type="EMBL" id="HER96127.1"/>
    </source>
</evidence>
<accession>A0A7V2F6H4</accession>
<organism evidence="1">
    <name type="scientific">Rhodothermus marinus</name>
    <name type="common">Rhodothermus obamensis</name>
    <dbReference type="NCBI Taxonomy" id="29549"/>
    <lineage>
        <taxon>Bacteria</taxon>
        <taxon>Pseudomonadati</taxon>
        <taxon>Rhodothermota</taxon>
        <taxon>Rhodothermia</taxon>
        <taxon>Rhodothermales</taxon>
        <taxon>Rhodothermaceae</taxon>
        <taxon>Rhodothermus</taxon>
    </lineage>
</organism>
<proteinExistence type="predicted"/>
<protein>
    <submittedName>
        <fullName evidence="1">Uncharacterized protein</fullName>
    </submittedName>
</protein>
<sequence>MHIGQQTIAWLHQMLTGGDRALSASLPEGFRWWPNNHAQTIAIVGEERGPEGEAGFLIGVRTEMLRGLVLNDTAAAALNTLVMPFASLSGPVYDPETQTLSLCTLARIYDHIATWMRVLLRAAAWMQAAEAPVWASALAQLLPAQEALAPTSHQESQQQASARHAAFIQELLKVGKHPYWRPIEFQMLHQQFLQRPPVVFATVDRMGVGIEFPFGQKETSLCEILADQPHPRYGYGLFLLQSFPAYDLTEQQGIRLAFELNALELTSQVIGYGFGSYVFRDSTLYFTAFFPNLLYRHDLLANLFFSCAARAQAISLRLTGCPWTEASFRVSRSAIGRMLGRFRGK</sequence>
<reference evidence="1" key="1">
    <citation type="journal article" date="2020" name="mSystems">
        <title>Genome- and Community-Level Interaction Insights into Carbon Utilization and Element Cycling Functions of Hydrothermarchaeota in Hydrothermal Sediment.</title>
        <authorList>
            <person name="Zhou Z."/>
            <person name="Liu Y."/>
            <person name="Xu W."/>
            <person name="Pan J."/>
            <person name="Luo Z.H."/>
            <person name="Li M."/>
        </authorList>
    </citation>
    <scope>NUCLEOTIDE SEQUENCE [LARGE SCALE GENOMIC DNA]</scope>
    <source>
        <strain evidence="1">SpSt-143</strain>
    </source>
</reference>
<dbReference type="AlphaFoldDB" id="A0A7V2F6H4"/>